<evidence type="ECO:0000256" key="1">
    <source>
        <dbReference type="SAM" id="Phobius"/>
    </source>
</evidence>
<feature type="transmembrane region" description="Helical" evidence="1">
    <location>
        <begin position="55"/>
        <end position="75"/>
    </location>
</feature>
<comment type="caution">
    <text evidence="2">The sequence shown here is derived from an EMBL/GenBank/DDBJ whole genome shotgun (WGS) entry which is preliminary data.</text>
</comment>
<keyword evidence="3" id="KW-1185">Reference proteome</keyword>
<dbReference type="Proteomes" id="UP001595896">
    <property type="component" value="Unassembled WGS sequence"/>
</dbReference>
<keyword evidence="1" id="KW-0812">Transmembrane</keyword>
<keyword evidence="1" id="KW-1133">Transmembrane helix</keyword>
<evidence type="ECO:0000313" key="2">
    <source>
        <dbReference type="EMBL" id="MFC4735044.1"/>
    </source>
</evidence>
<name>A0ABV9NU37_9BACI</name>
<proteinExistence type="predicted"/>
<gene>
    <name evidence="2" type="ORF">ACFO4L_00475</name>
</gene>
<protein>
    <submittedName>
        <fullName evidence="2">Uncharacterized protein</fullName>
    </submittedName>
</protein>
<feature type="transmembrane region" description="Helical" evidence="1">
    <location>
        <begin position="24"/>
        <end position="49"/>
    </location>
</feature>
<reference evidence="3" key="1">
    <citation type="journal article" date="2019" name="Int. J. Syst. Evol. Microbiol.">
        <title>The Global Catalogue of Microorganisms (GCM) 10K type strain sequencing project: providing services to taxonomists for standard genome sequencing and annotation.</title>
        <authorList>
            <consortium name="The Broad Institute Genomics Platform"/>
            <consortium name="The Broad Institute Genome Sequencing Center for Infectious Disease"/>
            <person name="Wu L."/>
            <person name="Ma J."/>
        </authorList>
    </citation>
    <scope>NUCLEOTIDE SEQUENCE [LARGE SCALE GENOMIC DNA]</scope>
    <source>
        <strain evidence="3">JCM 12165</strain>
    </source>
</reference>
<sequence length="93" mass="11092">MMHPLKTFFEKLYGQVPDDSSLRLYYWVTAVIFFIPAALSPVFLVAYYVQFGLGYVLTYGLLMLAAVWIFMPLFFRLIMKMNRFLFNEKDRKQ</sequence>
<dbReference type="EMBL" id="JBHSGK010000001">
    <property type="protein sequence ID" value="MFC4735044.1"/>
    <property type="molecule type" value="Genomic_DNA"/>
</dbReference>
<accession>A0ABV9NU37</accession>
<organism evidence="2 3">
    <name type="scientific">Bacillus daqingensis</name>
    <dbReference type="NCBI Taxonomy" id="872396"/>
    <lineage>
        <taxon>Bacteria</taxon>
        <taxon>Bacillati</taxon>
        <taxon>Bacillota</taxon>
        <taxon>Bacilli</taxon>
        <taxon>Bacillales</taxon>
        <taxon>Bacillaceae</taxon>
        <taxon>Bacillus</taxon>
    </lineage>
</organism>
<evidence type="ECO:0000313" key="3">
    <source>
        <dbReference type="Proteomes" id="UP001595896"/>
    </source>
</evidence>
<keyword evidence="1" id="KW-0472">Membrane</keyword>